<proteinExistence type="predicted"/>
<dbReference type="PANTHER" id="PTHR34301:SF8">
    <property type="entry name" value="ATPASE DOMAIN-CONTAINING PROTEIN"/>
    <property type="match status" value="1"/>
</dbReference>
<sequence>MIPFSYGKILADDNFTDRESDLSRLAGNFSGLVNTILISPRRWGKSSLVSRALKQMDGNEFLTISFDAFRSRDWESFLNNYASAIGRMSGSDREFASLVASLIPSLKPRITIQFGELTVGLETEINLKKNPMSVDEILDLPQKIAERKRKKVIVCIDEFQNIADYKDSLSIQKVLRSHWQTHTDVAYCLFGSKFNVMSKLISKPKMPFYKFGDVIYLQKISEDKWIPFIAGKFAANGKRISPENAALIARICKNHPYYVQQLSQISWLHTPDGKECTEDIVNEALSALEDQLSMQFLQTVTELTNTQLEYIRALCDGVVSFSSLSVLKDYRIGTAPNVINIKKTLERKEIITTFPDRTELQDPIFEHWLKVNR</sequence>
<organism evidence="2">
    <name type="scientific">uncultured bacterium fosmid pJB92C9</name>
    <dbReference type="NCBI Taxonomy" id="1478074"/>
    <lineage>
        <taxon>Bacteria</taxon>
        <taxon>environmental samples</taxon>
    </lineage>
</organism>
<dbReference type="AlphaFoldDB" id="A0A0H3U8E1"/>
<accession>A0A0H3U8E1</accession>
<dbReference type="PANTHER" id="PTHR34301">
    <property type="entry name" value="DNA-BINDING PROTEIN-RELATED"/>
    <property type="match status" value="1"/>
</dbReference>
<dbReference type="InterPro" id="IPR011646">
    <property type="entry name" value="KAP_P-loop"/>
</dbReference>
<dbReference type="Gene3D" id="3.40.50.300">
    <property type="entry name" value="P-loop containing nucleotide triphosphate hydrolases"/>
    <property type="match status" value="1"/>
</dbReference>
<dbReference type="Pfam" id="PF07693">
    <property type="entry name" value="KAP_NTPase"/>
    <property type="match status" value="1"/>
</dbReference>
<dbReference type="EMBL" id="KF540246">
    <property type="protein sequence ID" value="AIF26785.1"/>
    <property type="molecule type" value="Genomic_DNA"/>
</dbReference>
<name>A0A0H3U8E1_9BACT</name>
<evidence type="ECO:0000313" key="2">
    <source>
        <dbReference type="EMBL" id="AIF26785.1"/>
    </source>
</evidence>
<evidence type="ECO:0000259" key="1">
    <source>
        <dbReference type="Pfam" id="PF07693"/>
    </source>
</evidence>
<dbReference type="SUPFAM" id="SSF52540">
    <property type="entry name" value="P-loop containing nucleoside triphosphate hydrolases"/>
    <property type="match status" value="1"/>
</dbReference>
<dbReference type="InterPro" id="IPR027417">
    <property type="entry name" value="P-loop_NTPase"/>
</dbReference>
<feature type="domain" description="KAP NTPase" evidence="1">
    <location>
        <begin position="44"/>
        <end position="161"/>
    </location>
</feature>
<protein>
    <submittedName>
        <fullName evidence="2">Putative ATPase</fullName>
    </submittedName>
</protein>
<reference evidence="2" key="1">
    <citation type="submission" date="2013-08" db="EMBL/GenBank/DDBJ databases">
        <title>Comparison of modified E. coli strains.</title>
        <authorList>
            <person name="Juergensen J."/>
            <person name="Bonge A."/>
            <person name="Streit W.R."/>
        </authorList>
    </citation>
    <scope>NUCLEOTIDE SEQUENCE</scope>
</reference>